<keyword evidence="3" id="KW-1185">Reference proteome</keyword>
<dbReference type="PANTHER" id="PTHR22744">
    <property type="entry name" value="HELIX LOOP HELIX PROTEIN 21-RELATED"/>
    <property type="match status" value="1"/>
</dbReference>
<dbReference type="Pfam" id="PF00651">
    <property type="entry name" value="BTB"/>
    <property type="match status" value="1"/>
</dbReference>
<name>A0A2G5V7V4_9PELO</name>
<evidence type="ECO:0000259" key="1">
    <source>
        <dbReference type="Pfam" id="PF00651"/>
    </source>
</evidence>
<reference evidence="3" key="1">
    <citation type="submission" date="2017-10" db="EMBL/GenBank/DDBJ databases">
        <title>Rapid genome shrinkage in a self-fertile nematode reveals novel sperm competition proteins.</title>
        <authorList>
            <person name="Yin D."/>
            <person name="Schwarz E.M."/>
            <person name="Thomas C.G."/>
            <person name="Felde R.L."/>
            <person name="Korf I.F."/>
            <person name="Cutter A.D."/>
            <person name="Schartner C.M."/>
            <person name="Ralston E.J."/>
            <person name="Meyer B.J."/>
            <person name="Haag E.S."/>
        </authorList>
    </citation>
    <scope>NUCLEOTIDE SEQUENCE [LARGE SCALE GENOMIC DNA]</scope>
    <source>
        <strain evidence="3">JU1422</strain>
    </source>
</reference>
<dbReference type="PANTHER" id="PTHR22744:SF14">
    <property type="entry name" value="BTB DOMAIN-CONTAINING PROTEIN-RELATED"/>
    <property type="match status" value="1"/>
</dbReference>
<feature type="domain" description="BTB" evidence="1">
    <location>
        <begin position="186"/>
        <end position="269"/>
    </location>
</feature>
<organism evidence="2 3">
    <name type="scientific">Caenorhabditis nigoni</name>
    <dbReference type="NCBI Taxonomy" id="1611254"/>
    <lineage>
        <taxon>Eukaryota</taxon>
        <taxon>Metazoa</taxon>
        <taxon>Ecdysozoa</taxon>
        <taxon>Nematoda</taxon>
        <taxon>Chromadorea</taxon>
        <taxon>Rhabditida</taxon>
        <taxon>Rhabditina</taxon>
        <taxon>Rhabditomorpha</taxon>
        <taxon>Rhabditoidea</taxon>
        <taxon>Rhabditidae</taxon>
        <taxon>Peloderinae</taxon>
        <taxon>Caenorhabditis</taxon>
    </lineage>
</organism>
<dbReference type="AlphaFoldDB" id="A0A2G5V7V4"/>
<sequence length="340" mass="40112">MFICEGAPAQPFSRLITAPISTLKNAKVWRMKVRNVDKNPAADYHRIVFLAGKKWIIRVFCERSDFGTTVSFTLTPKRKLDKSKFFLGRARMFLLNQEDKEWNYQMDSSFSVNYGSSDFSRFYEDFYEDLTKENGFLNDSGALEVEIQVFIDRILDVNLKFSHFNFHDSFNDDQFFQFYSYKTSEHDLYSKSQMLHFHSPVISELIKGGFRKLPIVKESQFELIHLMLQIVHGTFIRFKNEFQIRQLLPLAKRFKIYTVTRKCEFRLIQILRETESGERSRKIWECLWLARFYDLPHLSCATLKLITNLKEIKDLGNGMNLERMSGESMKAVASRIFSFA</sequence>
<evidence type="ECO:0000313" key="3">
    <source>
        <dbReference type="Proteomes" id="UP000230233"/>
    </source>
</evidence>
<proteinExistence type="predicted"/>
<protein>
    <recommendedName>
        <fullName evidence="1">BTB domain-containing protein</fullName>
    </recommendedName>
</protein>
<dbReference type="InterPro" id="IPR000210">
    <property type="entry name" value="BTB/POZ_dom"/>
</dbReference>
<dbReference type="Proteomes" id="UP000230233">
    <property type="component" value="Chromosome II"/>
</dbReference>
<gene>
    <name evidence="2" type="primary">Cnig_chr_II.g7026</name>
    <name evidence="2" type="ORF">B9Z55_007026</name>
</gene>
<accession>A0A2G5V7V4</accession>
<dbReference type="OrthoDB" id="5879223at2759"/>
<comment type="caution">
    <text evidence="2">The sequence shown here is derived from an EMBL/GenBank/DDBJ whole genome shotgun (WGS) entry which is preliminary data.</text>
</comment>
<evidence type="ECO:0000313" key="2">
    <source>
        <dbReference type="EMBL" id="PIC47810.1"/>
    </source>
</evidence>
<dbReference type="EMBL" id="PDUG01000002">
    <property type="protein sequence ID" value="PIC47810.1"/>
    <property type="molecule type" value="Genomic_DNA"/>
</dbReference>